<evidence type="ECO:0000313" key="13">
    <source>
        <dbReference type="Proteomes" id="UP000007879"/>
    </source>
</evidence>
<dbReference type="AlphaFoldDB" id="A0AAN0J978"/>
<dbReference type="Proteomes" id="UP000007879">
    <property type="component" value="Unassembled WGS sequence"/>
</dbReference>
<accession>A0AAN0J978</accession>
<dbReference type="Pfam" id="PF13424">
    <property type="entry name" value="TPR_12"/>
    <property type="match status" value="2"/>
</dbReference>
<feature type="compositionally biased region" description="Low complexity" evidence="11">
    <location>
        <begin position="449"/>
        <end position="460"/>
    </location>
</feature>
<evidence type="ECO:0000256" key="11">
    <source>
        <dbReference type="SAM" id="MobiDB-lite"/>
    </source>
</evidence>
<comment type="subcellular location">
    <subcellularLocation>
        <location evidence="1 10">Cytoplasm</location>
        <location evidence="1 10">Cytoskeleton</location>
    </subcellularLocation>
</comment>
<feature type="compositionally biased region" description="Basic and acidic residues" evidence="11">
    <location>
        <begin position="172"/>
        <end position="194"/>
    </location>
</feature>
<dbReference type="InterPro" id="IPR002151">
    <property type="entry name" value="Kinesin_light"/>
</dbReference>
<name>A0AAN0J978_AMPQE</name>
<dbReference type="GO" id="GO:0005737">
    <property type="term" value="C:cytoplasm"/>
    <property type="evidence" value="ECO:0007669"/>
    <property type="project" value="TreeGrafter"/>
</dbReference>
<keyword evidence="4 10" id="KW-0493">Microtubule</keyword>
<proteinExistence type="inferred from homology"/>
<dbReference type="Gene3D" id="1.25.40.10">
    <property type="entry name" value="Tetratricopeptide repeat domain"/>
    <property type="match status" value="1"/>
</dbReference>
<dbReference type="EnsemblMetazoa" id="XM_019997699.1">
    <property type="protein sequence ID" value="XP_019853258.1"/>
    <property type="gene ID" value="LOC100642099"/>
</dbReference>
<keyword evidence="5" id="KW-0677">Repeat</keyword>
<reference evidence="12" key="2">
    <citation type="submission" date="2024-06" db="UniProtKB">
        <authorList>
            <consortium name="EnsemblMetazoa"/>
        </authorList>
    </citation>
    <scope>IDENTIFICATION</scope>
</reference>
<dbReference type="GO" id="GO:0007018">
    <property type="term" value="P:microtubule-based movement"/>
    <property type="evidence" value="ECO:0007669"/>
    <property type="project" value="TreeGrafter"/>
</dbReference>
<protein>
    <recommendedName>
        <fullName evidence="10">Kinesin light chain</fullName>
    </recommendedName>
</protein>
<dbReference type="RefSeq" id="XP_019853258.1">
    <property type="nucleotide sequence ID" value="XM_019997699.1"/>
</dbReference>
<keyword evidence="8 10" id="KW-0505">Motor protein</keyword>
<evidence type="ECO:0000313" key="12">
    <source>
        <dbReference type="EnsemblMetazoa" id="XP_019853258.1"/>
    </source>
</evidence>
<keyword evidence="7" id="KW-0175">Coiled coil</keyword>
<organism evidence="12 13">
    <name type="scientific">Amphimedon queenslandica</name>
    <name type="common">Sponge</name>
    <dbReference type="NCBI Taxonomy" id="400682"/>
    <lineage>
        <taxon>Eukaryota</taxon>
        <taxon>Metazoa</taxon>
        <taxon>Porifera</taxon>
        <taxon>Demospongiae</taxon>
        <taxon>Heteroscleromorpha</taxon>
        <taxon>Haplosclerida</taxon>
        <taxon>Niphatidae</taxon>
        <taxon>Amphimedon</taxon>
    </lineage>
</organism>
<feature type="region of interest" description="Disordered" evidence="11">
    <location>
        <begin position="152"/>
        <end position="194"/>
    </location>
</feature>
<feature type="region of interest" description="Disordered" evidence="11">
    <location>
        <begin position="395"/>
        <end position="472"/>
    </location>
</feature>
<evidence type="ECO:0000256" key="10">
    <source>
        <dbReference type="RuleBase" id="RU367020"/>
    </source>
</evidence>
<dbReference type="KEGG" id="aqu:100642099"/>
<dbReference type="PRINTS" id="PR00381">
    <property type="entry name" value="KINESINLIGHT"/>
</dbReference>
<evidence type="ECO:0000256" key="9">
    <source>
        <dbReference type="ARBA" id="ARBA00023212"/>
    </source>
</evidence>
<dbReference type="InterPro" id="IPR019734">
    <property type="entry name" value="TPR_rpt"/>
</dbReference>
<evidence type="ECO:0000256" key="8">
    <source>
        <dbReference type="ARBA" id="ARBA00023175"/>
    </source>
</evidence>
<dbReference type="PANTHER" id="PTHR45783">
    <property type="entry name" value="KINESIN LIGHT CHAIN"/>
    <property type="match status" value="1"/>
</dbReference>
<dbReference type="GO" id="GO:0005874">
    <property type="term" value="C:microtubule"/>
    <property type="evidence" value="ECO:0007669"/>
    <property type="project" value="UniProtKB-UniRule"/>
</dbReference>
<evidence type="ECO:0000256" key="2">
    <source>
        <dbReference type="ARBA" id="ARBA00009622"/>
    </source>
</evidence>
<comment type="function">
    <text evidence="10">Kinesin is a microtubule-associated force-producing protein that play a role in organelle transport.</text>
</comment>
<dbReference type="GO" id="GO:0005871">
    <property type="term" value="C:kinesin complex"/>
    <property type="evidence" value="ECO:0007669"/>
    <property type="project" value="UniProtKB-UniRule"/>
</dbReference>
<evidence type="ECO:0000256" key="1">
    <source>
        <dbReference type="ARBA" id="ARBA00004245"/>
    </source>
</evidence>
<dbReference type="SUPFAM" id="SSF48452">
    <property type="entry name" value="TPR-like"/>
    <property type="match status" value="2"/>
</dbReference>
<dbReference type="InterPro" id="IPR011990">
    <property type="entry name" value="TPR-like_helical_dom_sf"/>
</dbReference>
<comment type="similarity">
    <text evidence="2 10">Belongs to the kinesin light chain family.</text>
</comment>
<evidence type="ECO:0000256" key="3">
    <source>
        <dbReference type="ARBA" id="ARBA00022490"/>
    </source>
</evidence>
<reference evidence="13" key="1">
    <citation type="journal article" date="2010" name="Nature">
        <title>The Amphimedon queenslandica genome and the evolution of animal complexity.</title>
        <authorList>
            <person name="Srivastava M."/>
            <person name="Simakov O."/>
            <person name="Chapman J."/>
            <person name="Fahey B."/>
            <person name="Gauthier M.E."/>
            <person name="Mitros T."/>
            <person name="Richards G.S."/>
            <person name="Conaco C."/>
            <person name="Dacre M."/>
            <person name="Hellsten U."/>
            <person name="Larroux C."/>
            <person name="Putnam N.H."/>
            <person name="Stanke M."/>
            <person name="Adamska M."/>
            <person name="Darling A."/>
            <person name="Degnan S.M."/>
            <person name="Oakley T.H."/>
            <person name="Plachetzki D.C."/>
            <person name="Zhai Y."/>
            <person name="Adamski M."/>
            <person name="Calcino A."/>
            <person name="Cummins S.F."/>
            <person name="Goodstein D.M."/>
            <person name="Harris C."/>
            <person name="Jackson D.J."/>
            <person name="Leys S.P."/>
            <person name="Shu S."/>
            <person name="Woodcroft B.J."/>
            <person name="Vervoort M."/>
            <person name="Kosik K.S."/>
            <person name="Manning G."/>
            <person name="Degnan B.M."/>
            <person name="Rokhsar D.S."/>
        </authorList>
    </citation>
    <scope>NUCLEOTIDE SEQUENCE [LARGE SCALE GENOMIC DNA]</scope>
</reference>
<dbReference type="Pfam" id="PF13181">
    <property type="entry name" value="TPR_8"/>
    <property type="match status" value="1"/>
</dbReference>
<keyword evidence="9 10" id="KW-0206">Cytoskeleton</keyword>
<dbReference type="GO" id="GO:0019894">
    <property type="term" value="F:kinesin binding"/>
    <property type="evidence" value="ECO:0007669"/>
    <property type="project" value="TreeGrafter"/>
</dbReference>
<evidence type="ECO:0000256" key="7">
    <source>
        <dbReference type="ARBA" id="ARBA00023054"/>
    </source>
</evidence>
<dbReference type="SMART" id="SM00028">
    <property type="entry name" value="TPR"/>
    <property type="match status" value="4"/>
</dbReference>
<feature type="compositionally biased region" description="Acidic residues" evidence="11">
    <location>
        <begin position="158"/>
        <end position="171"/>
    </location>
</feature>
<keyword evidence="6" id="KW-0802">TPR repeat</keyword>
<dbReference type="GeneID" id="100642099"/>
<comment type="subunit">
    <text evidence="10">Oligomeric complex composed of two heavy chains and two light chains.</text>
</comment>
<evidence type="ECO:0000256" key="4">
    <source>
        <dbReference type="ARBA" id="ARBA00022701"/>
    </source>
</evidence>
<dbReference type="PANTHER" id="PTHR45783:SF3">
    <property type="entry name" value="KINESIN LIGHT CHAIN"/>
    <property type="match status" value="1"/>
</dbReference>
<keyword evidence="3 10" id="KW-0963">Cytoplasm</keyword>
<keyword evidence="13" id="KW-1185">Reference proteome</keyword>
<evidence type="ECO:0000256" key="5">
    <source>
        <dbReference type="ARBA" id="ARBA00022737"/>
    </source>
</evidence>
<evidence type="ECO:0000256" key="6">
    <source>
        <dbReference type="ARBA" id="ARBA00022803"/>
    </source>
</evidence>
<sequence>MEDESAVVLHYSQLLKDSRSVSCQLEALRRQHETHLSELGQKNAEIEEGEDATLLMEAREGALAESFNLLSTGIQDANLVEAIIEYIEYGEGERAKLKAQVRRLADENGWLRQELQKCQQSLQESEVELCKVQEEKEQLSYLVNLPQVKERADVNNENVEEEEEEEGEDVEREDKSGKKDRNEEKRGGDSDESHYQKLHQYALQHMHQGRHDVAVSLCKKAVQELERTAGRYHPERANMLNVMVVIYREQGKLKESVKLLQEVLEIREKINGSTHQTVASTLNNLSVLHGKLGEHRTAEDFCRRALEIRQKLLGPNHPDVAQQLINLATLCQHLGKYEEVEWYYQRALEIYHTEYGPDDPRVTKTLNYLGKCYMKQGKLEAAESIFKKVRTSVQAQESSIGRDSREHSSSPTSMLGRITPPLPVLEERRHHTLPSPKRSASAHRLQGISPSSSSPLSKGRGVTGGGGAVYEDKIIDNDQRSKASRASSVSSNVLKFFKWGGGGGGGGQPC</sequence>